<dbReference type="NCBIfam" id="TIGR01560">
    <property type="entry name" value="put_DNA_pack"/>
    <property type="match status" value="1"/>
</dbReference>
<keyword evidence="2" id="KW-1185">Reference proteome</keyword>
<sequence length="100" mass="11441">MIMLTLAEVKNNLRLDYDFDDTYLQGLIDTSELFILGAIELKTAPDDKRFKTLQFMLVSLWYENRVPATSALQQQVPFTIVAMIHQLRGLQDATDTNTTT</sequence>
<accession>A0A139ZVZ0</accession>
<dbReference type="KEGG" id="vg:29123235"/>
<dbReference type="Proteomes" id="UP000204463">
    <property type="component" value="Segment"/>
</dbReference>
<evidence type="ECO:0000313" key="2">
    <source>
        <dbReference type="Proteomes" id="UP000204463"/>
    </source>
</evidence>
<name>A0A139ZVZ0_9CAUD</name>
<dbReference type="OrthoDB" id="17552at10239"/>
<evidence type="ECO:0000313" key="1">
    <source>
        <dbReference type="EMBL" id="AKG94432.1"/>
    </source>
</evidence>
<dbReference type="Gene3D" id="1.10.3230.30">
    <property type="entry name" value="Phage gp6-like head-tail connector protein"/>
    <property type="match status" value="1"/>
</dbReference>
<proteinExistence type="predicted"/>
<dbReference type="EMBL" id="KR131750">
    <property type="protein sequence ID" value="AKG94432.1"/>
    <property type="molecule type" value="Genomic_DNA"/>
</dbReference>
<reference evidence="2" key="1">
    <citation type="submission" date="2015-04" db="EMBL/GenBank/DDBJ databases">
        <authorList>
            <person name="Sun Y."/>
            <person name="Li J."/>
            <person name="Shi H."/>
            <person name="Su S."/>
            <person name="Zhang Z."/>
        </authorList>
    </citation>
    <scope>NUCLEOTIDE SEQUENCE [LARGE SCALE GENOMIC DNA]</scope>
</reference>
<dbReference type="CDD" id="cd08054">
    <property type="entry name" value="gp6"/>
    <property type="match status" value="1"/>
</dbReference>
<organism evidence="1 2">
    <name type="scientific">Enterococcus phage Ec-ZZ2</name>
    <dbReference type="NCBI Taxonomy" id="1647400"/>
    <lineage>
        <taxon>Viruses</taxon>
        <taxon>Duplodnaviria</taxon>
        <taxon>Heunggongvirae</taxon>
        <taxon>Uroviricota</taxon>
        <taxon>Caudoviricetes</taxon>
        <taxon>Efquatrovirus</taxon>
        <taxon>Efquatrovirus EcZZ2</taxon>
    </lineage>
</organism>
<protein>
    <submittedName>
        <fullName evidence="1">Head-tail joining protein</fullName>
    </submittedName>
</protein>
<dbReference type="InterPro" id="IPR021146">
    <property type="entry name" value="Phage_gp6-like_head-tail"/>
</dbReference>
<dbReference type="RefSeq" id="YP_009303729.1">
    <property type="nucleotide sequence ID" value="NC_031260.1"/>
</dbReference>
<gene>
    <name evidence="1" type="ORF">ZZ2_030</name>
</gene>
<dbReference type="GeneID" id="29123235"/>
<dbReference type="Pfam" id="PF05135">
    <property type="entry name" value="Phage_connect_1"/>
    <property type="match status" value="1"/>
</dbReference>
<dbReference type="InterPro" id="IPR006450">
    <property type="entry name" value="Phage_HK97_gp6-like"/>
</dbReference>